<dbReference type="AlphaFoldDB" id="A0A0B2ULD3"/>
<organism evidence="2 3">
    <name type="scientific">Ordospora colligata OC4</name>
    <dbReference type="NCBI Taxonomy" id="1354746"/>
    <lineage>
        <taxon>Eukaryota</taxon>
        <taxon>Fungi</taxon>
        <taxon>Fungi incertae sedis</taxon>
        <taxon>Microsporidia</taxon>
        <taxon>Ordosporidae</taxon>
        <taxon>Ordospora</taxon>
    </lineage>
</organism>
<dbReference type="VEuPathDB" id="MicrosporidiaDB:M896_040290"/>
<name>A0A0B2ULD3_9MICR</name>
<dbReference type="InterPro" id="IPR000198">
    <property type="entry name" value="RhoGAP_dom"/>
</dbReference>
<dbReference type="OrthoDB" id="2196166at2759"/>
<dbReference type="Gene3D" id="1.10.555.10">
    <property type="entry name" value="Rho GTPase activation protein"/>
    <property type="match status" value="1"/>
</dbReference>
<dbReference type="GeneID" id="26261468"/>
<evidence type="ECO:0000259" key="1">
    <source>
        <dbReference type="PROSITE" id="PS50238"/>
    </source>
</evidence>
<dbReference type="InterPro" id="IPR008936">
    <property type="entry name" value="Rho_GTPase_activation_prot"/>
</dbReference>
<evidence type="ECO:0000313" key="3">
    <source>
        <dbReference type="Proteomes" id="UP000031056"/>
    </source>
</evidence>
<comment type="caution">
    <text evidence="2">The sequence shown here is derived from an EMBL/GenBank/DDBJ whole genome shotgun (WGS) entry which is preliminary data.</text>
</comment>
<reference evidence="2 3" key="1">
    <citation type="journal article" date="2014" name="MBio">
        <title>The Ordospora colligata genome; evolution of extreme reduction in microsporidia and host-to-parasite horizontal gene transfer.</title>
        <authorList>
            <person name="Pombert J.-F."/>
            <person name="Haag K.L."/>
            <person name="Beidas S."/>
            <person name="Ebert D."/>
            <person name="Keeling P.J."/>
        </authorList>
    </citation>
    <scope>NUCLEOTIDE SEQUENCE [LARGE SCALE GENOMIC DNA]</scope>
    <source>
        <strain evidence="2 3">OC4</strain>
    </source>
</reference>
<keyword evidence="3" id="KW-1185">Reference proteome</keyword>
<feature type="domain" description="Rho-GAP" evidence="1">
    <location>
        <begin position="147"/>
        <end position="332"/>
    </location>
</feature>
<evidence type="ECO:0000313" key="2">
    <source>
        <dbReference type="EMBL" id="KHN69837.1"/>
    </source>
</evidence>
<dbReference type="SUPFAM" id="SSF48350">
    <property type="entry name" value="GTPase activation domain, GAP"/>
    <property type="match status" value="1"/>
</dbReference>
<dbReference type="Proteomes" id="UP000031056">
    <property type="component" value="Unassembled WGS sequence"/>
</dbReference>
<dbReference type="Pfam" id="PF00620">
    <property type="entry name" value="RhoGAP"/>
    <property type="match status" value="1"/>
</dbReference>
<dbReference type="SMART" id="SM00324">
    <property type="entry name" value="RhoGAP"/>
    <property type="match status" value="1"/>
</dbReference>
<dbReference type="InParanoid" id="A0A0B2ULD3"/>
<dbReference type="STRING" id="1354746.A0A0B2ULD3"/>
<proteinExistence type="predicted"/>
<dbReference type="HOGENOM" id="CLU_806602_0_0_1"/>
<sequence length="344" mass="39430">MLKNFPRKRKIFRISEMKEFEDLKARLDVGCSEQSDSSVAFTYDADLNYAFQQISESEHLADKILKCKESFLNGVGDESYINSGFESIGSRIQKDCTKNNQLQSCRGADRDAFRYEALSASQKLELSRFCWKAFSKKRSNVLFNWVGCFQSKGRVGGGKTINYKVFDIIKSLEERATNTRFIFRYEPDKSGAIKIANSLHENRSIDANRVDVFVLANALKNYIREHLDGLVPIEVFEKIKGCIRMNDRYTREALFSYIPFVFCDVERSLLMALFGLLKKVSDNFEQTEMSIDSLLGLFSLVLHPQAAFTTLDDLEYVQMITKELYNLDFGGLPQAVVVHELVFV</sequence>
<dbReference type="RefSeq" id="XP_014563879.1">
    <property type="nucleotide sequence ID" value="XM_014708393.1"/>
</dbReference>
<accession>A0A0B2ULD3</accession>
<dbReference type="EMBL" id="JOKQ01000004">
    <property type="protein sequence ID" value="KHN69837.1"/>
    <property type="molecule type" value="Genomic_DNA"/>
</dbReference>
<dbReference type="PROSITE" id="PS50238">
    <property type="entry name" value="RHOGAP"/>
    <property type="match status" value="1"/>
</dbReference>
<dbReference type="GO" id="GO:0007165">
    <property type="term" value="P:signal transduction"/>
    <property type="evidence" value="ECO:0007669"/>
    <property type="project" value="InterPro"/>
</dbReference>
<dbReference type="CDD" id="cd00159">
    <property type="entry name" value="RhoGAP"/>
    <property type="match status" value="1"/>
</dbReference>
<protein>
    <recommendedName>
        <fullName evidence="1">Rho-GAP domain-containing protein</fullName>
    </recommendedName>
</protein>
<gene>
    <name evidence="2" type="ORF">M896_040290</name>
</gene>